<evidence type="ECO:0000313" key="2">
    <source>
        <dbReference type="EMBL" id="QDV08618.1"/>
    </source>
</evidence>
<organism evidence="2 3">
    <name type="scientific">Saltatorellus ferox</name>
    <dbReference type="NCBI Taxonomy" id="2528018"/>
    <lineage>
        <taxon>Bacteria</taxon>
        <taxon>Pseudomonadati</taxon>
        <taxon>Planctomycetota</taxon>
        <taxon>Planctomycetia</taxon>
        <taxon>Planctomycetia incertae sedis</taxon>
        <taxon>Saltatorellus</taxon>
    </lineage>
</organism>
<feature type="chain" id="PRO_5022098766" description="Peptidase C-terminal archaeal/bacterial domain-containing protein" evidence="1">
    <location>
        <begin position="31"/>
        <end position="287"/>
    </location>
</feature>
<evidence type="ECO:0000256" key="1">
    <source>
        <dbReference type="SAM" id="SignalP"/>
    </source>
</evidence>
<dbReference type="OrthoDB" id="1090891at2"/>
<dbReference type="PROSITE" id="PS51257">
    <property type="entry name" value="PROKAR_LIPOPROTEIN"/>
    <property type="match status" value="1"/>
</dbReference>
<gene>
    <name evidence="2" type="ORF">Poly30_41710</name>
</gene>
<dbReference type="AlphaFoldDB" id="A0A518EX10"/>
<evidence type="ECO:0000313" key="3">
    <source>
        <dbReference type="Proteomes" id="UP000320390"/>
    </source>
</evidence>
<keyword evidence="1" id="KW-0732">Signal</keyword>
<dbReference type="EMBL" id="CP036434">
    <property type="protein sequence ID" value="QDV08618.1"/>
    <property type="molecule type" value="Genomic_DNA"/>
</dbReference>
<dbReference type="Proteomes" id="UP000320390">
    <property type="component" value="Chromosome"/>
</dbReference>
<feature type="signal peptide" evidence="1">
    <location>
        <begin position="1"/>
        <end position="30"/>
    </location>
</feature>
<protein>
    <recommendedName>
        <fullName evidence="4">Peptidase C-terminal archaeal/bacterial domain-containing protein</fullName>
    </recommendedName>
</protein>
<name>A0A518EX10_9BACT</name>
<reference evidence="2 3" key="1">
    <citation type="submission" date="2019-02" db="EMBL/GenBank/DDBJ databases">
        <title>Deep-cultivation of Planctomycetes and their phenomic and genomic characterization uncovers novel biology.</title>
        <authorList>
            <person name="Wiegand S."/>
            <person name="Jogler M."/>
            <person name="Boedeker C."/>
            <person name="Pinto D."/>
            <person name="Vollmers J."/>
            <person name="Rivas-Marin E."/>
            <person name="Kohn T."/>
            <person name="Peeters S.H."/>
            <person name="Heuer A."/>
            <person name="Rast P."/>
            <person name="Oberbeckmann S."/>
            <person name="Bunk B."/>
            <person name="Jeske O."/>
            <person name="Meyerdierks A."/>
            <person name="Storesund J.E."/>
            <person name="Kallscheuer N."/>
            <person name="Luecker S."/>
            <person name="Lage O.M."/>
            <person name="Pohl T."/>
            <person name="Merkel B.J."/>
            <person name="Hornburger P."/>
            <person name="Mueller R.-W."/>
            <person name="Bruemmer F."/>
            <person name="Labrenz M."/>
            <person name="Spormann A.M."/>
            <person name="Op den Camp H."/>
            <person name="Overmann J."/>
            <person name="Amann R."/>
            <person name="Jetten M.S.M."/>
            <person name="Mascher T."/>
            <person name="Medema M.H."/>
            <person name="Devos D.P."/>
            <person name="Kaster A.-K."/>
            <person name="Ovreas L."/>
            <person name="Rohde M."/>
            <person name="Galperin M.Y."/>
            <person name="Jogler C."/>
        </authorList>
    </citation>
    <scope>NUCLEOTIDE SEQUENCE [LARGE SCALE GENOMIC DNA]</scope>
    <source>
        <strain evidence="2 3">Poly30</strain>
    </source>
</reference>
<evidence type="ECO:0008006" key="4">
    <source>
        <dbReference type="Google" id="ProtNLM"/>
    </source>
</evidence>
<proteinExistence type="predicted"/>
<keyword evidence="3" id="KW-1185">Reference proteome</keyword>
<dbReference type="RefSeq" id="WP_145201610.1">
    <property type="nucleotide sequence ID" value="NZ_CP036434.1"/>
</dbReference>
<accession>A0A518EX10</accession>
<dbReference type="Gene3D" id="2.60.120.380">
    <property type="match status" value="1"/>
</dbReference>
<sequence precursor="true">MSRLTLTLLSPITCLVPALLLATLAGCSSSDDGGNQDDMTPMASVGNLISGITLDGIPGTVTVRSGSAPIGDANGAVLQYTGGGTVAQGSTAQTLLSSIDALDAVLVRLGGVSGFYEIALDQPETALSLLLSLSPDAPAGMVDCIYQGRRDGETTWGEPVTIPIEILNVGSGELQINLTWNSDADLDLHLFEPDGNEIYYDNTTSATGGQLDLDANVGCGNVGVENIFYSQVPPVGMYRVAVDNYSECAQTSSDYVITVTLPGQAPTILSGSITEADGLVDVFTFDL</sequence>